<comment type="similarity">
    <text evidence="2">Belongs to the universal ribosomal protein uL29 family.</text>
</comment>
<protein>
    <recommendedName>
        <fullName evidence="6">Large ribosomal subunit protein uL29m</fullName>
    </recommendedName>
</protein>
<comment type="subcellular location">
    <subcellularLocation>
        <location evidence="1">Mitochondrion</location>
    </subcellularLocation>
</comment>
<organism evidence="7">
    <name type="scientific">Amblyomma maculatum</name>
    <name type="common">Gulf Coast tick</name>
    <dbReference type="NCBI Taxonomy" id="34609"/>
    <lineage>
        <taxon>Eukaryota</taxon>
        <taxon>Metazoa</taxon>
        <taxon>Ecdysozoa</taxon>
        <taxon>Arthropoda</taxon>
        <taxon>Chelicerata</taxon>
        <taxon>Arachnida</taxon>
        <taxon>Acari</taxon>
        <taxon>Parasitiformes</taxon>
        <taxon>Ixodida</taxon>
        <taxon>Ixodoidea</taxon>
        <taxon>Ixodidae</taxon>
        <taxon>Amblyomminae</taxon>
        <taxon>Amblyomma</taxon>
    </lineage>
</organism>
<dbReference type="GO" id="GO:0032543">
    <property type="term" value="P:mitochondrial translation"/>
    <property type="evidence" value="ECO:0007669"/>
    <property type="project" value="TreeGrafter"/>
</dbReference>
<keyword evidence="4" id="KW-0496">Mitochondrion</keyword>
<dbReference type="Pfam" id="PF06984">
    <property type="entry name" value="MRP-L47"/>
    <property type="match status" value="1"/>
</dbReference>
<dbReference type="Gene3D" id="6.10.330.20">
    <property type="match status" value="1"/>
</dbReference>
<evidence type="ECO:0000256" key="1">
    <source>
        <dbReference type="ARBA" id="ARBA00004173"/>
    </source>
</evidence>
<evidence type="ECO:0000256" key="6">
    <source>
        <dbReference type="ARBA" id="ARBA00035289"/>
    </source>
</evidence>
<evidence type="ECO:0000256" key="5">
    <source>
        <dbReference type="ARBA" id="ARBA00023274"/>
    </source>
</evidence>
<accession>G3MKH2</accession>
<dbReference type="GO" id="GO:0003735">
    <property type="term" value="F:structural constituent of ribosome"/>
    <property type="evidence" value="ECO:0007669"/>
    <property type="project" value="InterPro"/>
</dbReference>
<evidence type="ECO:0000256" key="3">
    <source>
        <dbReference type="ARBA" id="ARBA00022980"/>
    </source>
</evidence>
<dbReference type="InterPro" id="IPR038340">
    <property type="entry name" value="MRP-L47_sf"/>
</dbReference>
<keyword evidence="5" id="KW-0687">Ribonucleoprotein</keyword>
<dbReference type="PANTHER" id="PTHR21183:SF18">
    <property type="entry name" value="LARGE RIBOSOMAL SUBUNIT PROTEIN UL29M"/>
    <property type="match status" value="1"/>
</dbReference>
<dbReference type="PANTHER" id="PTHR21183">
    <property type="entry name" value="RIBOSOMAL PROTEIN L47, MITOCHONDRIAL-RELATED"/>
    <property type="match status" value="1"/>
</dbReference>
<evidence type="ECO:0000313" key="7">
    <source>
        <dbReference type="EMBL" id="AEO33990.1"/>
    </source>
</evidence>
<dbReference type="InterPro" id="IPR010729">
    <property type="entry name" value="Ribosomal_uL29_mit"/>
</dbReference>
<dbReference type="EMBL" id="JO842373">
    <property type="protein sequence ID" value="AEO33990.1"/>
    <property type="molecule type" value="mRNA"/>
</dbReference>
<sequence>MNNVNKCVGLCKLLLHSSVARSSLCRAASLSRTSTAACYSALHTSCVQHGLMEFFEPKDKWGADEVRAGLHSPCIRRIQRIRIVSSSATKRRKPWSKDELRIKSNSDLHKLWYILLKEKNMLLTMEEAAKKEVELFPNPERIDKVKESMENLEAVVRERNEAYFLLETGETGEQPWVPKENLYGFVCNFALKEHLMPRKSNPKGYFRLWRDKDLDEFTRLYGEKMQKRKEFRDIMCRRRVTQILKRFPNVDRALLREQFPNVDIDKIDKTLKERIYVAFEQQTT</sequence>
<evidence type="ECO:0000256" key="4">
    <source>
        <dbReference type="ARBA" id="ARBA00023128"/>
    </source>
</evidence>
<name>G3MKH2_AMBMU</name>
<proteinExistence type="evidence at transcript level"/>
<dbReference type="GO" id="GO:0005762">
    <property type="term" value="C:mitochondrial large ribosomal subunit"/>
    <property type="evidence" value="ECO:0007669"/>
    <property type="project" value="TreeGrafter"/>
</dbReference>
<dbReference type="AlphaFoldDB" id="G3MKH2"/>
<reference evidence="7" key="1">
    <citation type="journal article" date="2011" name="PLoS ONE">
        <title>A deep insight into the sialotranscriptome of the gulf coast tick, Amblyomma maculatum.</title>
        <authorList>
            <person name="Karim S."/>
            <person name="Singh P."/>
            <person name="Ribeiro J.M."/>
        </authorList>
    </citation>
    <scope>NUCLEOTIDE SEQUENCE</scope>
    <source>
        <tissue evidence="7">Salivary gland</tissue>
    </source>
</reference>
<keyword evidence="3" id="KW-0689">Ribosomal protein</keyword>
<evidence type="ECO:0000256" key="2">
    <source>
        <dbReference type="ARBA" id="ARBA00009254"/>
    </source>
</evidence>